<sequence length="1429" mass="161110">MFSTISCNTTNCRPDSTADLQGEQTLSQISEYIESTILVMDRSQPRRGIFVAPRGFPLSEKTVQSAHRSTLLLSPTIAWAKLLTGTRIQGPNSSPPTLSLAKSERELAPSSPSPLQANGLEIWYDIDSITFQATSLAVHRGSFKMYLAPNYLQTIRQNQKINIQGLTLPLHKTKHIALGHSTASYGSNFGTYLVFPEYPCAKGHQQGDTVSHLDTKSLATLYNQAILAAMKEECGTHVTQHTVASFEDAYTKAHVKAEIGRGGGNSTGMSLVGSIPEPDLDLLWQNITRRCETLPGPYPGQGCVFRNPILIVQAHDTKLDLSRRQSQRETFISFRAAMKNMFNIDQPGYINKENFWVDFAREIIPKSSGFTALGRRDCLEHRLRKGLQQKGQPPNAVSKYPMAGLRDVGAITVKMHQESQLFLGGIVDVKAYNINKEQLAVPVKNHSPFANPSLEGLGFTEERLQEWYRAGTGRNIAKEDQGTLKRLVTMLESTKQRVWAAYSSSHSSSYGVREEYRITYTLFEAYYRQLPTPASSVEEEQIGEGSSATHLPFWALDTAALNRFRIADANRWLCCLESILAQTTIYGLGRENSGSLTLDPDQHSPLASAMCRLLNSSLGCHARDRSIWAGKPQRRQKHNTRNGKPRPTPKEGLNMMATIKAFGMMWFPSKTVSGQRILDDQLSPPRVRPSLRQQLAISDTGIQKLFKRKNITLDTTARISVQLATLHWFINQVAQENKNQLASKETRYKVYLLAAEACTQEYCRWMWKILRERWEEHTKIKASGLDLDLRPSDFEAFAIEHGGSKELLDGVVGVGYLQIQSLFATVATIRLVPVQPAGRASKFKSHVLGTWEERIRTLFFPEPKQFGQATLPFVQLAAGFSTVIQRCWGEYQVKEIDDTEWRDYLSKLASSRLLSVLQYDFSTPAVLQKQQKNASVALTSLQRTGLYTAMADPSVCKIYTHNLILQAGAEDNNLQDVCQKPEHVQFLRRLMHHEGGLLIYQQSAKSTRKKATLSQDEPSEADIPAAHGRILRHAVHFEQLGLVKGYSTKSPAPPKLALPKRSLSTTPSRAFDKAFKPYDYIDPEGNRRTLALTEDNLFNSFTNSPIPQIRKRAAFMRQHAYCPHPSHKPTRAPNNPLDLEARKSSENGAPPAHVDFECPDCGIPVYCCEEHWADDYEAHLEVCDVLRQSNEDDHDLRSGRFFKEFQFAEPQMEEILVNMTSWDTYLYTRDYDALNDDREMRQATKLLSYPMTIASVLNELSPYNIRKNGRMTPEGLKSFSALRHTLHPPRTGGGNDWKNARIAPPAVRLFILGARAESSLPRETWMQLSYLFHRVRFSLNFIGPESIANREKELPLPERTLLNPFGAVIEDRISNSMKISTFIEYFHTIHKTGYFYPYDPYFDCFVVFHPGFGNPASVTVRESGDITSH</sequence>
<feature type="region of interest" description="Disordered" evidence="1">
    <location>
        <begin position="88"/>
        <end position="113"/>
    </location>
</feature>
<dbReference type="PANTHER" id="PTHR28069:SF1">
    <property type="entry name" value="PROTEIN MSS51, MITOCHONDRIAL"/>
    <property type="match status" value="1"/>
</dbReference>
<organism evidence="4 5">
    <name type="scientific">Pyrenophora teres f. teres</name>
    <dbReference type="NCBI Taxonomy" id="97479"/>
    <lineage>
        <taxon>Eukaryota</taxon>
        <taxon>Fungi</taxon>
        <taxon>Dikarya</taxon>
        <taxon>Ascomycota</taxon>
        <taxon>Pezizomycotina</taxon>
        <taxon>Dothideomycetes</taxon>
        <taxon>Pleosporomycetidae</taxon>
        <taxon>Pleosporales</taxon>
        <taxon>Pleosporineae</taxon>
        <taxon>Pleosporaceae</taxon>
        <taxon>Pyrenophora</taxon>
    </lineage>
</organism>
<dbReference type="Pfam" id="PF20179">
    <property type="entry name" value="MSS51_C"/>
    <property type="match status" value="1"/>
</dbReference>
<comment type="caution">
    <text evidence="4">The sequence shown here is derived from an EMBL/GenBank/DDBJ whole genome shotgun (WGS) entry which is preliminary data.</text>
</comment>
<evidence type="ECO:0000259" key="2">
    <source>
        <dbReference type="Pfam" id="PF13824"/>
    </source>
</evidence>
<evidence type="ECO:0000313" key="4">
    <source>
        <dbReference type="EMBL" id="CAE7221867.1"/>
    </source>
</evidence>
<dbReference type="EMBL" id="OCTH03000025">
    <property type="protein sequence ID" value="CAE7221867.1"/>
    <property type="molecule type" value="Genomic_DNA"/>
</dbReference>
<reference evidence="4" key="1">
    <citation type="submission" date="2021-02" db="EMBL/GenBank/DDBJ databases">
        <authorList>
            <person name="Syme A R."/>
            <person name="Syme A R."/>
            <person name="Moolhuijzen P."/>
        </authorList>
    </citation>
    <scope>NUCLEOTIDE SEQUENCE</scope>
    <source>
        <strain evidence="4">W1-1</strain>
    </source>
</reference>
<name>A0A6S6WRH8_9PLEO</name>
<proteinExistence type="predicted"/>
<dbReference type="InterPro" id="IPR032717">
    <property type="entry name" value="Mss51_Znf"/>
</dbReference>
<dbReference type="GO" id="GO:0005739">
    <property type="term" value="C:mitochondrion"/>
    <property type="evidence" value="ECO:0007669"/>
    <property type="project" value="GOC"/>
</dbReference>
<evidence type="ECO:0000259" key="3">
    <source>
        <dbReference type="Pfam" id="PF20179"/>
    </source>
</evidence>
<feature type="region of interest" description="Disordered" evidence="1">
    <location>
        <begin position="628"/>
        <end position="652"/>
    </location>
</feature>
<dbReference type="Pfam" id="PF13824">
    <property type="entry name" value="zf-Mss51"/>
    <property type="match status" value="1"/>
</dbReference>
<dbReference type="GO" id="GO:0033617">
    <property type="term" value="P:mitochondrial respiratory chain complex IV assembly"/>
    <property type="evidence" value="ECO:0007669"/>
    <property type="project" value="TreeGrafter"/>
</dbReference>
<gene>
    <name evidence="4" type="ORF">PTTW11_11469</name>
</gene>
<protein>
    <submittedName>
        <fullName evidence="4">Zf-Mss51 multi-domain protein</fullName>
    </submittedName>
</protein>
<feature type="compositionally biased region" description="Polar residues" evidence="1">
    <location>
        <begin position="88"/>
        <end position="97"/>
    </location>
</feature>
<dbReference type="Proteomes" id="UP000472372">
    <property type="component" value="Unassembled WGS sequence"/>
</dbReference>
<feature type="domain" description="Mitochondrial splicing suppressor 51 zinc-finger" evidence="2">
    <location>
        <begin position="1121"/>
        <end position="1196"/>
    </location>
</feature>
<accession>A0A6S6WRH8</accession>
<dbReference type="InterPro" id="IPR046824">
    <property type="entry name" value="Mss51-like_C"/>
</dbReference>
<dbReference type="PANTHER" id="PTHR28069">
    <property type="entry name" value="GH20023P"/>
    <property type="match status" value="1"/>
</dbReference>
<evidence type="ECO:0000256" key="1">
    <source>
        <dbReference type="SAM" id="MobiDB-lite"/>
    </source>
</evidence>
<feature type="compositionally biased region" description="Basic residues" evidence="1">
    <location>
        <begin position="632"/>
        <end position="644"/>
    </location>
</feature>
<feature type="region of interest" description="Disordered" evidence="1">
    <location>
        <begin position="1122"/>
        <end position="1148"/>
    </location>
</feature>
<feature type="domain" description="Mitochondrial splicing suppressor 51-like C-terminal" evidence="3">
    <location>
        <begin position="1250"/>
        <end position="1417"/>
    </location>
</feature>
<evidence type="ECO:0000313" key="5">
    <source>
        <dbReference type="Proteomes" id="UP000472372"/>
    </source>
</evidence>